<evidence type="ECO:0000313" key="6">
    <source>
        <dbReference type="EMBL" id="KKA16269.1"/>
    </source>
</evidence>
<dbReference type="GeneID" id="25313210"/>
<gene>
    <name evidence="6" type="ORF">T310_10142</name>
</gene>
<organism evidence="6 7">
    <name type="scientific">Rasamsonia emersonii (strain ATCC 16479 / CBS 393.64 / IMI 116815)</name>
    <dbReference type="NCBI Taxonomy" id="1408163"/>
    <lineage>
        <taxon>Eukaryota</taxon>
        <taxon>Fungi</taxon>
        <taxon>Dikarya</taxon>
        <taxon>Ascomycota</taxon>
        <taxon>Pezizomycotina</taxon>
        <taxon>Eurotiomycetes</taxon>
        <taxon>Eurotiomycetidae</taxon>
        <taxon>Eurotiales</taxon>
        <taxon>Trichocomaceae</taxon>
        <taxon>Rasamsonia</taxon>
    </lineage>
</organism>
<keyword evidence="5" id="KW-0472">Membrane</keyword>
<dbReference type="PANTHER" id="PTHR28234:SF1">
    <property type="entry name" value="NUCLEAR CONTROL OF ATPASE PROTEIN 2"/>
    <property type="match status" value="1"/>
</dbReference>
<evidence type="ECO:0000256" key="1">
    <source>
        <dbReference type="ARBA" id="ARBA00004225"/>
    </source>
</evidence>
<keyword evidence="2" id="KW-0812">Transmembrane</keyword>
<keyword evidence="3" id="KW-1133">Transmembrane helix</keyword>
<dbReference type="InterPro" id="IPR013946">
    <property type="entry name" value="NCA2-like"/>
</dbReference>
<dbReference type="GO" id="GO:0005741">
    <property type="term" value="C:mitochondrial outer membrane"/>
    <property type="evidence" value="ECO:0007669"/>
    <property type="project" value="TreeGrafter"/>
</dbReference>
<accession>A0A0F4YDL2</accession>
<evidence type="ECO:0000256" key="4">
    <source>
        <dbReference type="ARBA" id="ARBA00023128"/>
    </source>
</evidence>
<evidence type="ECO:0000256" key="5">
    <source>
        <dbReference type="ARBA" id="ARBA00023136"/>
    </source>
</evidence>
<dbReference type="EMBL" id="LASV01000799">
    <property type="protein sequence ID" value="KKA16269.1"/>
    <property type="molecule type" value="Genomic_DNA"/>
</dbReference>
<dbReference type="Proteomes" id="UP000053958">
    <property type="component" value="Unassembled WGS sequence"/>
</dbReference>
<keyword evidence="4" id="KW-0496">Mitochondrion</keyword>
<keyword evidence="7" id="KW-1185">Reference proteome</keyword>
<dbReference type="RefSeq" id="XP_013322881.1">
    <property type="nucleotide sequence ID" value="XM_013467427.1"/>
</dbReference>
<dbReference type="OrthoDB" id="413313at2759"/>
<sequence>MSQQTRTSSKGPYYRDEMNLMWLLAGKVAVQTFGSAMSTLLERSLALNREIRLWAQTGDFYSTLKSRSTDQAELRLNSISVKWERFFELAQHSIRQCSEWHAKSSILSPFARCRPEVRRRQQTLKILRDVNASSIGILAEECLAFGVGDDLNDSGKHSPSDYEWHNIVYKSVLLMDTILRNLTDPNVAVTEFEDGVFTTVENEIQCTQNQADERTFVQPIHVIERLICILQECLQENASSTGTLIRKHGRPSLLVRNSPVADRASLERMVIDFVLDHADLNHEKVRTDVSVISTNGMDLIRTLLIQIQRTKVDIEVAISGIDARFSRARNLFLALYLYD</sequence>
<dbReference type="PANTHER" id="PTHR28234">
    <property type="entry name" value="NUCLEAR CONTROL OF ATPASE PROTEIN 2"/>
    <property type="match status" value="1"/>
</dbReference>
<dbReference type="AlphaFoldDB" id="A0A0F4YDL2"/>
<protein>
    <submittedName>
        <fullName evidence="6">Uncharacterized protein</fullName>
    </submittedName>
</protein>
<evidence type="ECO:0000256" key="2">
    <source>
        <dbReference type="ARBA" id="ARBA00022692"/>
    </source>
</evidence>
<comment type="subcellular location">
    <subcellularLocation>
        <location evidence="1">Mitochondrion membrane</location>
        <topology evidence="1">Multi-pass membrane protein</topology>
    </subcellularLocation>
</comment>
<name>A0A0F4YDL2_RASE3</name>
<dbReference type="Pfam" id="PF08637">
    <property type="entry name" value="NCA2"/>
    <property type="match status" value="1"/>
</dbReference>
<reference evidence="6 7" key="1">
    <citation type="submission" date="2015-04" db="EMBL/GenBank/DDBJ databases">
        <authorList>
            <person name="Heijne W.H."/>
            <person name="Fedorova N.D."/>
            <person name="Nierman W.C."/>
            <person name="Vollebregt A.W."/>
            <person name="Zhao Z."/>
            <person name="Wu L."/>
            <person name="Kumar M."/>
            <person name="Stam H."/>
            <person name="van den Berg M.A."/>
            <person name="Pel H.J."/>
        </authorList>
    </citation>
    <scope>NUCLEOTIDE SEQUENCE [LARGE SCALE GENOMIC DNA]</scope>
    <source>
        <strain evidence="6 7">CBS 393.64</strain>
    </source>
</reference>
<dbReference type="STRING" id="1408163.A0A0F4YDL2"/>
<evidence type="ECO:0000313" key="7">
    <source>
        <dbReference type="Proteomes" id="UP000053958"/>
    </source>
</evidence>
<proteinExistence type="predicted"/>
<evidence type="ECO:0000256" key="3">
    <source>
        <dbReference type="ARBA" id="ARBA00022989"/>
    </source>
</evidence>
<comment type="caution">
    <text evidence="6">The sequence shown here is derived from an EMBL/GenBank/DDBJ whole genome shotgun (WGS) entry which is preliminary data.</text>
</comment>